<evidence type="ECO:0000313" key="4">
    <source>
        <dbReference type="Proteomes" id="UP001055125"/>
    </source>
</evidence>
<protein>
    <recommendedName>
        <fullName evidence="2">Tlde1 domain-containing protein</fullName>
    </recommendedName>
</protein>
<dbReference type="Pfam" id="PF10908">
    <property type="entry name" value="Tlde1_dom"/>
    <property type="match status" value="1"/>
</dbReference>
<reference evidence="3" key="2">
    <citation type="submission" date="2021-08" db="EMBL/GenBank/DDBJ databases">
        <authorList>
            <person name="Tani A."/>
            <person name="Ola A."/>
            <person name="Ogura Y."/>
            <person name="Katsura K."/>
            <person name="Hayashi T."/>
        </authorList>
    </citation>
    <scope>NUCLEOTIDE SEQUENCE</scope>
    <source>
        <strain evidence="3">DSM 19015</strain>
    </source>
</reference>
<evidence type="ECO:0000313" key="3">
    <source>
        <dbReference type="EMBL" id="GJD97628.1"/>
    </source>
</evidence>
<accession>A0ABQ4S3B2</accession>
<dbReference type="EMBL" id="BPQP01000097">
    <property type="protein sequence ID" value="GJD97628.1"/>
    <property type="molecule type" value="Genomic_DNA"/>
</dbReference>
<feature type="region of interest" description="Disordered" evidence="1">
    <location>
        <begin position="141"/>
        <end position="178"/>
    </location>
</feature>
<sequence>MIQANRSSNASTALTRRTAWHNAGLLAATLVTMLGIVIPGDVLTSNTASPSDALQRVSTASPAAFGGQNGIAAAPRLARDGVTPAPKSPIIPEVLKPLQSELLATEEMPVVSVERHTSLAQNEAVQPPAPRATLQVQTVPLPVPRPPEFRDSTASVPSRRSGRSDSRRAFAATPPATTEDNRSFLEKLFGIEQSPKPALAYAALQSNTLDMPRARLSTLPNPSVGAGTAVYDITARVVTLPNGERLEAHSGLGDSMDNPRYVNLRMRGSTPPGTYELTEREQPFHGVRALRLNPIGGSAAIHGRTGLLAHTYLLGPSGASNGCVSFKNYDRFLEAYLRGEVQRLVVVPGQGLDVLPVIAENRVRPIERSSRRSSNVKIATLP</sequence>
<dbReference type="InterPro" id="IPR021225">
    <property type="entry name" value="Tlde1_dom"/>
</dbReference>
<evidence type="ECO:0000259" key="2">
    <source>
        <dbReference type="Pfam" id="PF10908"/>
    </source>
</evidence>
<reference evidence="3" key="1">
    <citation type="journal article" date="2021" name="Front. Microbiol.">
        <title>Comprehensive Comparative Genomics and Phenotyping of Methylobacterium Species.</title>
        <authorList>
            <person name="Alessa O."/>
            <person name="Ogura Y."/>
            <person name="Fujitani Y."/>
            <person name="Takami H."/>
            <person name="Hayashi T."/>
            <person name="Sahin N."/>
            <person name="Tani A."/>
        </authorList>
    </citation>
    <scope>NUCLEOTIDE SEQUENCE</scope>
    <source>
        <strain evidence="3">DSM 19015</strain>
    </source>
</reference>
<organism evidence="3 4">
    <name type="scientific">Methylobacterium iners</name>
    <dbReference type="NCBI Taxonomy" id="418707"/>
    <lineage>
        <taxon>Bacteria</taxon>
        <taxon>Pseudomonadati</taxon>
        <taxon>Pseudomonadota</taxon>
        <taxon>Alphaproteobacteria</taxon>
        <taxon>Hyphomicrobiales</taxon>
        <taxon>Methylobacteriaceae</taxon>
        <taxon>Methylobacterium</taxon>
    </lineage>
</organism>
<comment type="caution">
    <text evidence="3">The sequence shown here is derived from an EMBL/GenBank/DDBJ whole genome shotgun (WGS) entry which is preliminary data.</text>
</comment>
<feature type="domain" description="Tlde1" evidence="2">
    <location>
        <begin position="245"/>
        <end position="349"/>
    </location>
</feature>
<name>A0ABQ4S3B2_9HYPH</name>
<gene>
    <name evidence="3" type="ORF">OCOJLMKI_4861</name>
</gene>
<dbReference type="Proteomes" id="UP001055125">
    <property type="component" value="Unassembled WGS sequence"/>
</dbReference>
<proteinExistence type="predicted"/>
<evidence type="ECO:0000256" key="1">
    <source>
        <dbReference type="SAM" id="MobiDB-lite"/>
    </source>
</evidence>
<keyword evidence="4" id="KW-1185">Reference proteome</keyword>